<reference evidence="2" key="1">
    <citation type="submission" date="2021-03" db="EMBL/GenBank/DDBJ databases">
        <authorList>
            <person name="Kim M.K."/>
        </authorList>
    </citation>
    <scope>NUCLEOTIDE SEQUENCE</scope>
    <source>
        <strain evidence="2">BT186</strain>
    </source>
</reference>
<sequence>MLASIGSSEQEMMRGLVWVYALSLIGSLLGWSWLGSQLLGQETAWKRCYPWVLALSTPWLMTAKFVWSETSFLLLFTAYAVGLYSYLTTKRKGWLLAATAAGMLLPLQRTAGFFVLFGVALGLVVAYRRTLRAYALALALHFLLSVSGGLLWQVRVWRTGLDLPLVLSNPATAGGQAMSDFGFMLVHWLLPLPVPTAPITWGYLAGGALVVAILVVGAAEIGKFGQVLLITAGVYVVLHALSYQLSRGSAGFHDSERYAAVFFGPVMLLLFGALRRTLGNHPRLLHVLLLIWLLYPAARMIHNAVFLRSRPTPHFTTAMGSADQIGNAAQ</sequence>
<organism evidence="2 3">
    <name type="scientific">Hymenobacter telluris</name>
    <dbReference type="NCBI Taxonomy" id="2816474"/>
    <lineage>
        <taxon>Bacteria</taxon>
        <taxon>Pseudomonadati</taxon>
        <taxon>Bacteroidota</taxon>
        <taxon>Cytophagia</taxon>
        <taxon>Cytophagales</taxon>
        <taxon>Hymenobacteraceae</taxon>
        <taxon>Hymenobacter</taxon>
    </lineage>
</organism>
<keyword evidence="1" id="KW-0472">Membrane</keyword>
<feature type="transmembrane region" description="Helical" evidence="1">
    <location>
        <begin position="110"/>
        <end position="127"/>
    </location>
</feature>
<keyword evidence="1" id="KW-0812">Transmembrane</keyword>
<name>A0A939JET1_9BACT</name>
<evidence type="ECO:0000256" key="1">
    <source>
        <dbReference type="SAM" id="Phobius"/>
    </source>
</evidence>
<protein>
    <submittedName>
        <fullName evidence="2">Uncharacterized protein</fullName>
    </submittedName>
</protein>
<evidence type="ECO:0000313" key="3">
    <source>
        <dbReference type="Proteomes" id="UP000664144"/>
    </source>
</evidence>
<feature type="transmembrane region" description="Helical" evidence="1">
    <location>
        <begin position="257"/>
        <end position="274"/>
    </location>
</feature>
<proteinExistence type="predicted"/>
<feature type="transmembrane region" description="Helical" evidence="1">
    <location>
        <begin position="201"/>
        <end position="219"/>
    </location>
</feature>
<keyword evidence="3" id="KW-1185">Reference proteome</keyword>
<comment type="caution">
    <text evidence="2">The sequence shown here is derived from an EMBL/GenBank/DDBJ whole genome shotgun (WGS) entry which is preliminary data.</text>
</comment>
<feature type="transmembrane region" description="Helical" evidence="1">
    <location>
        <begin position="133"/>
        <end position="154"/>
    </location>
</feature>
<keyword evidence="1" id="KW-1133">Transmembrane helix</keyword>
<dbReference type="AlphaFoldDB" id="A0A939JET1"/>
<feature type="transmembrane region" description="Helical" evidence="1">
    <location>
        <begin position="286"/>
        <end position="307"/>
    </location>
</feature>
<gene>
    <name evidence="2" type="ORF">J0X19_20150</name>
</gene>
<feature type="transmembrane region" description="Helical" evidence="1">
    <location>
        <begin position="226"/>
        <end position="245"/>
    </location>
</feature>
<feature type="transmembrane region" description="Helical" evidence="1">
    <location>
        <begin position="17"/>
        <end position="36"/>
    </location>
</feature>
<dbReference type="EMBL" id="JAFLQZ010000017">
    <property type="protein sequence ID" value="MBO0360283.1"/>
    <property type="molecule type" value="Genomic_DNA"/>
</dbReference>
<evidence type="ECO:0000313" key="2">
    <source>
        <dbReference type="EMBL" id="MBO0360283.1"/>
    </source>
</evidence>
<feature type="transmembrane region" description="Helical" evidence="1">
    <location>
        <begin position="72"/>
        <end position="89"/>
    </location>
</feature>
<accession>A0A939JET1</accession>
<dbReference type="Proteomes" id="UP000664144">
    <property type="component" value="Unassembled WGS sequence"/>
</dbReference>